<dbReference type="GO" id="GO:0009432">
    <property type="term" value="P:SOS response"/>
    <property type="evidence" value="ECO:0007669"/>
    <property type="project" value="TreeGrafter"/>
</dbReference>
<organism evidence="12 13">
    <name type="scientific">Microbacterium immunditiarum</name>
    <dbReference type="NCBI Taxonomy" id="337480"/>
    <lineage>
        <taxon>Bacteria</taxon>
        <taxon>Bacillati</taxon>
        <taxon>Actinomycetota</taxon>
        <taxon>Actinomycetes</taxon>
        <taxon>Micrococcales</taxon>
        <taxon>Microbacteriaceae</taxon>
        <taxon>Microbacterium</taxon>
    </lineage>
</organism>
<dbReference type="InterPro" id="IPR027417">
    <property type="entry name" value="P-loop_NTPase"/>
</dbReference>
<protein>
    <recommendedName>
        <fullName evidence="3 9">DNA repair protein RecN</fullName>
    </recommendedName>
    <alternativeName>
        <fullName evidence="8 9">Recombination protein N</fullName>
    </alternativeName>
</protein>
<keyword evidence="4" id="KW-0547">Nucleotide-binding</keyword>
<comment type="caution">
    <text evidence="12">The sequence shown here is derived from an EMBL/GenBank/DDBJ whole genome shotgun (WGS) entry which is preliminary data.</text>
</comment>
<dbReference type="CDD" id="cd03241">
    <property type="entry name" value="ABC_RecN"/>
    <property type="match status" value="1"/>
</dbReference>
<reference evidence="12 13" key="1">
    <citation type="submission" date="2020-07" db="EMBL/GenBank/DDBJ databases">
        <title>Sequencing the genomes of 1000 actinobacteria strains.</title>
        <authorList>
            <person name="Klenk H.-P."/>
        </authorList>
    </citation>
    <scope>NUCLEOTIDE SEQUENCE [LARGE SCALE GENOMIC DNA]</scope>
    <source>
        <strain evidence="12 13">DSM 24662</strain>
    </source>
</reference>
<keyword evidence="5 9" id="KW-0227">DNA damage</keyword>
<evidence type="ECO:0000256" key="9">
    <source>
        <dbReference type="PIRNR" id="PIRNR003128"/>
    </source>
</evidence>
<keyword evidence="13" id="KW-1185">Reference proteome</keyword>
<keyword evidence="7 9" id="KW-0234">DNA repair</keyword>
<dbReference type="Gene3D" id="3.40.50.300">
    <property type="entry name" value="P-loop containing nucleotide triphosphate hydrolases"/>
    <property type="match status" value="2"/>
</dbReference>
<dbReference type="AlphaFoldDB" id="A0A7Y9GQ93"/>
<evidence type="ECO:0000256" key="6">
    <source>
        <dbReference type="ARBA" id="ARBA00022840"/>
    </source>
</evidence>
<evidence type="ECO:0000256" key="8">
    <source>
        <dbReference type="ARBA" id="ARBA00033408"/>
    </source>
</evidence>
<dbReference type="SUPFAM" id="SSF52540">
    <property type="entry name" value="P-loop containing nucleoside triphosphate hydrolases"/>
    <property type="match status" value="2"/>
</dbReference>
<evidence type="ECO:0000256" key="5">
    <source>
        <dbReference type="ARBA" id="ARBA00022763"/>
    </source>
</evidence>
<gene>
    <name evidence="12" type="ORF">BJ991_002747</name>
</gene>
<dbReference type="Proteomes" id="UP000576969">
    <property type="component" value="Unassembled WGS sequence"/>
</dbReference>
<dbReference type="InterPro" id="IPR003395">
    <property type="entry name" value="RecF/RecN/SMC_N"/>
</dbReference>
<keyword evidence="6" id="KW-0067">ATP-binding</keyword>
<evidence type="ECO:0000256" key="2">
    <source>
        <dbReference type="ARBA" id="ARBA00009441"/>
    </source>
</evidence>
<evidence type="ECO:0000256" key="1">
    <source>
        <dbReference type="ARBA" id="ARBA00003618"/>
    </source>
</evidence>
<evidence type="ECO:0000313" key="13">
    <source>
        <dbReference type="Proteomes" id="UP000576969"/>
    </source>
</evidence>
<evidence type="ECO:0000256" key="10">
    <source>
        <dbReference type="SAM" id="MobiDB-lite"/>
    </source>
</evidence>
<evidence type="ECO:0000259" key="11">
    <source>
        <dbReference type="Pfam" id="PF02463"/>
    </source>
</evidence>
<dbReference type="PANTHER" id="PTHR11059">
    <property type="entry name" value="DNA REPAIR PROTEIN RECN"/>
    <property type="match status" value="1"/>
</dbReference>
<accession>A0A7Y9GQ93</accession>
<dbReference type="GO" id="GO:0005524">
    <property type="term" value="F:ATP binding"/>
    <property type="evidence" value="ECO:0007669"/>
    <property type="project" value="UniProtKB-KW"/>
</dbReference>
<evidence type="ECO:0000256" key="4">
    <source>
        <dbReference type="ARBA" id="ARBA00022741"/>
    </source>
</evidence>
<feature type="domain" description="RecF/RecN/SMC N-terminal" evidence="11">
    <location>
        <begin position="15"/>
        <end position="518"/>
    </location>
</feature>
<dbReference type="EMBL" id="JACCBV010000001">
    <property type="protein sequence ID" value="NYE20719.1"/>
    <property type="molecule type" value="Genomic_DNA"/>
</dbReference>
<evidence type="ECO:0000256" key="3">
    <source>
        <dbReference type="ARBA" id="ARBA00021315"/>
    </source>
</evidence>
<dbReference type="InterPro" id="IPR004604">
    <property type="entry name" value="DNA_recomb/repair_RecN"/>
</dbReference>
<sequence>MIDEMRLRDLGVIAEAVLPMGRGFTAITGETGAGKTMVVTGLGLLLGQRADSGAVRSGAPQAVVDGVWIVPSEGPVADRVREAGGDLEPAGDGTAALYVGRTISSEGRSRATVGGRSAPAGVLADLADELVVVHGQSDQLRLKSAAAQRDALDRFGGEPIAEALGAYRKAYERWRAIDRELTTLTTDREARTREAEDLRAALAAIEEAEPQPREDEQLAQRAERLAHAEELRLAAATAHEALSSEDDRPDVASLVGEARRALERAAEQDASLGDLADQVAELGYRAVDLATAIAAYLADLDETGPHELAAVEERRAVLAPLIRAHGSLDAAIELLETGSARLAELDDDGDRVERLTADLEEAASVLDDAAAVLTERRAEAAQGLGDAVTTELRALAMPDARVEVSVTPGAESSAGRDEVTILLAPHPGADPRPVSRGASGGELSRVMLAIEVVIASTDPVPTFVFDEVDAGIGGAAAIEVGRRLARLARSSQVIAVTHLAQVAAFADNHLTVVKASDGSVTASSVRRLDGADREAEMARLLSGSDSEAALTHARELLDSARADHGDAASASASSQARVKTG</sequence>
<proteinExistence type="inferred from homology"/>
<feature type="region of interest" description="Disordered" evidence="10">
    <location>
        <begin position="561"/>
        <end position="581"/>
    </location>
</feature>
<evidence type="ECO:0000313" key="12">
    <source>
        <dbReference type="EMBL" id="NYE20719.1"/>
    </source>
</evidence>
<dbReference type="NCBIfam" id="TIGR00634">
    <property type="entry name" value="recN"/>
    <property type="match status" value="1"/>
</dbReference>
<dbReference type="Pfam" id="PF02463">
    <property type="entry name" value="SMC_N"/>
    <property type="match status" value="1"/>
</dbReference>
<dbReference type="GO" id="GO:0043590">
    <property type="term" value="C:bacterial nucleoid"/>
    <property type="evidence" value="ECO:0007669"/>
    <property type="project" value="TreeGrafter"/>
</dbReference>
<dbReference type="PIRSF" id="PIRSF003128">
    <property type="entry name" value="RecN"/>
    <property type="match status" value="1"/>
</dbReference>
<dbReference type="GO" id="GO:0006310">
    <property type="term" value="P:DNA recombination"/>
    <property type="evidence" value="ECO:0007669"/>
    <property type="project" value="InterPro"/>
</dbReference>
<name>A0A7Y9GQ93_9MICO</name>
<dbReference type="GO" id="GO:0006281">
    <property type="term" value="P:DNA repair"/>
    <property type="evidence" value="ECO:0007669"/>
    <property type="project" value="UniProtKB-KW"/>
</dbReference>
<evidence type="ECO:0000256" key="7">
    <source>
        <dbReference type="ARBA" id="ARBA00023204"/>
    </source>
</evidence>
<comment type="similarity">
    <text evidence="2 9">Belongs to the RecN family.</text>
</comment>
<comment type="function">
    <text evidence="1 9">May be involved in recombinational repair of damaged DNA.</text>
</comment>
<feature type="compositionally biased region" description="Low complexity" evidence="10">
    <location>
        <begin position="567"/>
        <end position="581"/>
    </location>
</feature>
<dbReference type="RefSeq" id="WP_179490860.1">
    <property type="nucleotide sequence ID" value="NZ_JACCBV010000001.1"/>
</dbReference>
<dbReference type="PANTHER" id="PTHR11059:SF0">
    <property type="entry name" value="DNA REPAIR PROTEIN RECN"/>
    <property type="match status" value="1"/>
</dbReference>